<dbReference type="WBParaSite" id="MBELARI_LOCUS7571">
    <property type="protein sequence ID" value="MBELARI_LOCUS7571"/>
    <property type="gene ID" value="MBELARI_LOCUS7571"/>
</dbReference>
<dbReference type="GO" id="GO:0046677">
    <property type="term" value="P:response to antibiotic"/>
    <property type="evidence" value="ECO:0007669"/>
    <property type="project" value="InterPro"/>
</dbReference>
<accession>A0AAF3JB29</accession>
<proteinExistence type="predicted"/>
<dbReference type="InterPro" id="IPR052036">
    <property type="entry name" value="Hydrolase/PRTase-associated"/>
</dbReference>
<dbReference type="PANTHER" id="PTHR31299:SF0">
    <property type="entry name" value="ESTERASE, PUTATIVE (AFU_ORTHOLOGUE AFUA_1G05850)-RELATED"/>
    <property type="match status" value="1"/>
</dbReference>
<protein>
    <recommendedName>
        <fullName evidence="3">Erythromycin esterase</fullName>
    </recommendedName>
</protein>
<dbReference type="Proteomes" id="UP000887575">
    <property type="component" value="Unassembled WGS sequence"/>
</dbReference>
<reference evidence="2" key="1">
    <citation type="submission" date="2024-02" db="UniProtKB">
        <authorList>
            <consortium name="WormBaseParasite"/>
        </authorList>
    </citation>
    <scope>IDENTIFICATION</scope>
</reference>
<evidence type="ECO:0000313" key="2">
    <source>
        <dbReference type="WBParaSite" id="MBELARI_LOCUS7571"/>
    </source>
</evidence>
<organism evidence="1 2">
    <name type="scientific">Mesorhabditis belari</name>
    <dbReference type="NCBI Taxonomy" id="2138241"/>
    <lineage>
        <taxon>Eukaryota</taxon>
        <taxon>Metazoa</taxon>
        <taxon>Ecdysozoa</taxon>
        <taxon>Nematoda</taxon>
        <taxon>Chromadorea</taxon>
        <taxon>Rhabditida</taxon>
        <taxon>Rhabditina</taxon>
        <taxon>Rhabditomorpha</taxon>
        <taxon>Rhabditoidea</taxon>
        <taxon>Rhabditidae</taxon>
        <taxon>Mesorhabditinae</taxon>
        <taxon>Mesorhabditis</taxon>
    </lineage>
</organism>
<dbReference type="InterPro" id="IPR007815">
    <property type="entry name" value="Emycin_Estase"/>
</dbReference>
<dbReference type="AlphaFoldDB" id="A0AAF3JB29"/>
<dbReference type="InterPro" id="IPR014622">
    <property type="entry name" value="UCP036794_erythomycin"/>
</dbReference>
<dbReference type="Gene3D" id="3.30.1870.10">
    <property type="entry name" value="EreA-like, domain 2"/>
    <property type="match status" value="1"/>
</dbReference>
<evidence type="ECO:0000313" key="1">
    <source>
        <dbReference type="Proteomes" id="UP000887575"/>
    </source>
</evidence>
<sequence length="484" mass="55839">MSKNVLKEGKTAQNTWFVKNEEKIERNSEILHELQHDLENRHVTEPKHSTKVQAATKSLSHLISLAAETLPDLNSDHFGKLFDRYGSKKVVLLGEASHGTSEFYQARAAISKRLIEEHGFNIVAIEGDWPDGHSVDRYVRHRSVGNTEKPFKRFPSWMWKNTDAQAFIKWLHRHNSKLDFEKKVGFYGLDMYSMRESIGQVLNYLKRVDPEAARVARDRYNCLSPWLREPAEYGAATLVGLKKCEPGVLEQLNDLLKNRVEYAKNDGLSFFDAHMNARVVESAEKYYRVMYYGDAESWNLRDTHMFETLQSLMKNVPNGKAIVWAHNSHIGDARATEMGSERGELNIGQLCRQAYGDEAALIGFGTHTGTVTAASKWDSPAQTMRVIPSRPDSYERLCHDADKRRFLLDLHKNEHLRKQLMKPLLERFIGVIYRPNTERWSHYTECVLPSQFDAYVWFDETKAVTPLRKEHLHEGEPETYPFGL</sequence>
<evidence type="ECO:0008006" key="3">
    <source>
        <dbReference type="Google" id="ProtNLM"/>
    </source>
</evidence>
<dbReference type="PIRSF" id="PIRSF036794">
    <property type="entry name" value="UCP_erythr_ester"/>
    <property type="match status" value="1"/>
</dbReference>
<dbReference type="Gene3D" id="3.40.1660.10">
    <property type="entry name" value="EreA-like (biosynthetic domain)"/>
    <property type="match status" value="1"/>
</dbReference>
<dbReference type="PANTHER" id="PTHR31299">
    <property type="entry name" value="ESTERASE, PUTATIVE (AFU_ORTHOLOGUE AFUA_1G05850)-RELATED"/>
    <property type="match status" value="1"/>
</dbReference>
<name>A0AAF3JB29_9BILA</name>
<dbReference type="SUPFAM" id="SSF159501">
    <property type="entry name" value="EreA/ChaN-like"/>
    <property type="match status" value="1"/>
</dbReference>
<keyword evidence="1" id="KW-1185">Reference proteome</keyword>
<dbReference type="Pfam" id="PF05139">
    <property type="entry name" value="Erythro_esteras"/>
    <property type="match status" value="1"/>
</dbReference>
<dbReference type="CDD" id="cd14728">
    <property type="entry name" value="Ere-like"/>
    <property type="match status" value="1"/>
</dbReference>